<feature type="transmembrane region" description="Helical" evidence="1">
    <location>
        <begin position="23"/>
        <end position="41"/>
    </location>
</feature>
<organism evidence="2 3">
    <name type="scientific">Daphnia sinensis</name>
    <dbReference type="NCBI Taxonomy" id="1820382"/>
    <lineage>
        <taxon>Eukaryota</taxon>
        <taxon>Metazoa</taxon>
        <taxon>Ecdysozoa</taxon>
        <taxon>Arthropoda</taxon>
        <taxon>Crustacea</taxon>
        <taxon>Branchiopoda</taxon>
        <taxon>Diplostraca</taxon>
        <taxon>Cladocera</taxon>
        <taxon>Anomopoda</taxon>
        <taxon>Daphniidae</taxon>
        <taxon>Daphnia</taxon>
        <taxon>Daphnia similis group</taxon>
    </lineage>
</organism>
<reference evidence="2 3" key="1">
    <citation type="submission" date="2022-05" db="EMBL/GenBank/DDBJ databases">
        <title>A multi-omics perspective on studying reproductive biology in Daphnia sinensis.</title>
        <authorList>
            <person name="Jia J."/>
        </authorList>
    </citation>
    <scope>NUCLEOTIDE SEQUENCE [LARGE SCALE GENOMIC DNA]</scope>
    <source>
        <strain evidence="2 3">WSL</strain>
    </source>
</reference>
<dbReference type="PANTHER" id="PTHR21485:SF3">
    <property type="entry name" value="N-ACYLNEURAMINATE CYTIDYLYLTRANSFERASE"/>
    <property type="match status" value="1"/>
</dbReference>
<dbReference type="InterPro" id="IPR003329">
    <property type="entry name" value="Cytidylyl_trans"/>
</dbReference>
<dbReference type="CDD" id="cd02513">
    <property type="entry name" value="CMP-NeuAc_Synthase"/>
    <property type="match status" value="1"/>
</dbReference>
<dbReference type="InterPro" id="IPR029044">
    <property type="entry name" value="Nucleotide-diphossugar_trans"/>
</dbReference>
<dbReference type="EMBL" id="WJBH02000006">
    <property type="protein sequence ID" value="KAI9557751.1"/>
    <property type="molecule type" value="Genomic_DNA"/>
</dbReference>
<evidence type="ECO:0000313" key="3">
    <source>
        <dbReference type="Proteomes" id="UP000820818"/>
    </source>
</evidence>
<evidence type="ECO:0000256" key="1">
    <source>
        <dbReference type="SAM" id="Phobius"/>
    </source>
</evidence>
<evidence type="ECO:0008006" key="4">
    <source>
        <dbReference type="Google" id="ProtNLM"/>
    </source>
</evidence>
<dbReference type="SUPFAM" id="SSF53448">
    <property type="entry name" value="Nucleotide-diphospho-sugar transferases"/>
    <property type="match status" value="1"/>
</dbReference>
<dbReference type="Proteomes" id="UP000820818">
    <property type="component" value="Linkage Group LG6"/>
</dbReference>
<dbReference type="GO" id="GO:0008781">
    <property type="term" value="F:N-acylneuraminate cytidylyltransferase activity"/>
    <property type="evidence" value="ECO:0007669"/>
    <property type="project" value="TreeGrafter"/>
</dbReference>
<keyword evidence="3" id="KW-1185">Reference proteome</keyword>
<name>A0AAD5KQ08_9CRUS</name>
<dbReference type="InterPro" id="IPR050793">
    <property type="entry name" value="CMP-NeuNAc_synthase"/>
</dbReference>
<gene>
    <name evidence="2" type="ORF">GHT06_017580</name>
</gene>
<accession>A0AAD5KQ08</accession>
<keyword evidence="1" id="KW-0472">Membrane</keyword>
<keyword evidence="1" id="KW-0812">Transmembrane</keyword>
<sequence>MRLLHRGQARHSCSHVGHYSFEAFHFSVFLLAMHVAGLILARGGSKGIRLKNLALLKGTPLLLWSLKTMSRCRGFSSIWVSSNHDDILELAHQNGAQIHRRSAESSSDGASSLDAINEFLDSHSEVDVVALIQCTSPFVRVAHLNEALAKMTSGCYDSVFSVTRSHSLRWMQLEPNKADVGTEEIRAVNFDPHCRPKRQDWNGDLVENGAFYMSSVQLLRRGLIQGGKISFVEMSAAHSIDIDTAYDLWLAGQQASYFGFEPDGDSGDVDHLQRHY</sequence>
<dbReference type="Pfam" id="PF02348">
    <property type="entry name" value="CTP_transf_3"/>
    <property type="match status" value="1"/>
</dbReference>
<dbReference type="AlphaFoldDB" id="A0AAD5KQ08"/>
<proteinExistence type="predicted"/>
<protein>
    <recommendedName>
        <fullName evidence="4">N-acylneuraminate cytidylyltransferase</fullName>
    </recommendedName>
</protein>
<dbReference type="Gene3D" id="3.90.550.10">
    <property type="entry name" value="Spore Coat Polysaccharide Biosynthesis Protein SpsA, Chain A"/>
    <property type="match status" value="1"/>
</dbReference>
<keyword evidence="1" id="KW-1133">Transmembrane helix</keyword>
<dbReference type="PANTHER" id="PTHR21485">
    <property type="entry name" value="HAD SUPERFAMILY MEMBERS CMAS AND KDSC"/>
    <property type="match status" value="1"/>
</dbReference>
<evidence type="ECO:0000313" key="2">
    <source>
        <dbReference type="EMBL" id="KAI9557751.1"/>
    </source>
</evidence>
<comment type="caution">
    <text evidence="2">The sequence shown here is derived from an EMBL/GenBank/DDBJ whole genome shotgun (WGS) entry which is preliminary data.</text>
</comment>